<dbReference type="InterPro" id="IPR005636">
    <property type="entry name" value="DTW"/>
</dbReference>
<evidence type="ECO:0000256" key="2">
    <source>
        <dbReference type="ARBA" id="ARBA00022679"/>
    </source>
</evidence>
<dbReference type="InterPro" id="IPR039262">
    <property type="entry name" value="DTWD2/TAPT"/>
</dbReference>
<evidence type="ECO:0000256" key="1">
    <source>
        <dbReference type="ARBA" id="ARBA00012386"/>
    </source>
</evidence>
<evidence type="ECO:0000256" key="6">
    <source>
        <dbReference type="ARBA" id="ARBA00048718"/>
    </source>
</evidence>
<proteinExistence type="inferred from homology"/>
<dbReference type="GO" id="GO:0008033">
    <property type="term" value="P:tRNA processing"/>
    <property type="evidence" value="ECO:0007669"/>
    <property type="project" value="UniProtKB-KW"/>
</dbReference>
<dbReference type="GO" id="GO:0016432">
    <property type="term" value="F:tRNA-uridine aminocarboxypropyltransferase activity"/>
    <property type="evidence" value="ECO:0007669"/>
    <property type="project" value="UniProtKB-EC"/>
</dbReference>
<evidence type="ECO:0000313" key="9">
    <source>
        <dbReference type="Proteomes" id="UP000694388"/>
    </source>
</evidence>
<protein>
    <recommendedName>
        <fullName evidence="1">tRNA-uridine aminocarboxypropyltransferase</fullName>
        <ecNumber evidence="1">2.5.1.25</ecNumber>
    </recommendedName>
</protein>
<keyword evidence="2" id="KW-0808">Transferase</keyword>
<evidence type="ECO:0000256" key="5">
    <source>
        <dbReference type="ARBA" id="ARBA00034489"/>
    </source>
</evidence>
<comment type="catalytic activity">
    <reaction evidence="6">
        <text>a uridine in tRNA + S-adenosyl-L-methionine = a 3-[(3S)-3-amino-3-carboxypropyl]uridine in tRNA + S-methyl-5'-thioadenosine + H(+)</text>
        <dbReference type="Rhea" id="RHEA:62432"/>
        <dbReference type="Rhea" id="RHEA-COMP:13339"/>
        <dbReference type="Rhea" id="RHEA-COMP:16092"/>
        <dbReference type="ChEBI" id="CHEBI:15378"/>
        <dbReference type="ChEBI" id="CHEBI:17509"/>
        <dbReference type="ChEBI" id="CHEBI:59789"/>
        <dbReference type="ChEBI" id="CHEBI:65315"/>
        <dbReference type="ChEBI" id="CHEBI:82930"/>
        <dbReference type="EC" id="2.5.1.25"/>
    </reaction>
</comment>
<name>A0A8C4QEE1_EPTBU</name>
<evidence type="ECO:0000256" key="4">
    <source>
        <dbReference type="ARBA" id="ARBA00022694"/>
    </source>
</evidence>
<evidence type="ECO:0000259" key="7">
    <source>
        <dbReference type="SMART" id="SM01144"/>
    </source>
</evidence>
<keyword evidence="3" id="KW-0949">S-adenosyl-L-methionine</keyword>
<sequence>MRRPLKVCLCPFLPAKPLTVSSHIYILQHPAEENRVLRTVPLLTACLPRDHCSVLVGRHFPEDKYPELARVCRSPSTLLLFPGRHARKLSVGVCPDPNLAPFSLLLLDGTWRQAHNLYEGNPLLQIPQQVRLQAEECSSYVIRTQPSQTCLSTLESAACALALLEGQPHLREVLLQPLHALCSFQLQHGAQVHDSKEQLLNSGRYNKPWPRNKRKLRRLLELRY</sequence>
<organism evidence="8 9">
    <name type="scientific">Eptatretus burgeri</name>
    <name type="common">Inshore hagfish</name>
    <dbReference type="NCBI Taxonomy" id="7764"/>
    <lineage>
        <taxon>Eukaryota</taxon>
        <taxon>Metazoa</taxon>
        <taxon>Chordata</taxon>
        <taxon>Craniata</taxon>
        <taxon>Vertebrata</taxon>
        <taxon>Cyclostomata</taxon>
        <taxon>Myxini</taxon>
        <taxon>Myxiniformes</taxon>
        <taxon>Myxinidae</taxon>
        <taxon>Eptatretinae</taxon>
        <taxon>Eptatretus</taxon>
    </lineage>
</organism>
<dbReference type="GeneTree" id="ENSGT00390000006867"/>
<dbReference type="EC" id="2.5.1.25" evidence="1"/>
<dbReference type="SMART" id="SM01144">
    <property type="entry name" value="DTW"/>
    <property type="match status" value="1"/>
</dbReference>
<comment type="similarity">
    <text evidence="5">Belongs to the TDD superfamily. DTWD2 family.</text>
</comment>
<reference evidence="8" key="2">
    <citation type="submission" date="2025-09" db="UniProtKB">
        <authorList>
            <consortium name="Ensembl"/>
        </authorList>
    </citation>
    <scope>IDENTIFICATION</scope>
</reference>
<dbReference type="AlphaFoldDB" id="A0A8C4QEE1"/>
<feature type="domain" description="DTW" evidence="7">
    <location>
        <begin position="1"/>
        <end position="190"/>
    </location>
</feature>
<dbReference type="PANTHER" id="PTHR21392:SF0">
    <property type="entry name" value="TRNA-URIDINE AMINOCARBOXYPROPYLTRANSFERASE 2"/>
    <property type="match status" value="1"/>
</dbReference>
<dbReference type="PANTHER" id="PTHR21392">
    <property type="entry name" value="TRNA-URIDINE AMINOCARBOXYPROPYLTRANSFERASE 2"/>
    <property type="match status" value="1"/>
</dbReference>
<dbReference type="Proteomes" id="UP000694388">
    <property type="component" value="Unplaced"/>
</dbReference>
<dbReference type="OMA" id="GTWRKAF"/>
<evidence type="ECO:0000313" key="8">
    <source>
        <dbReference type="Ensembl" id="ENSEBUP00000014098.1"/>
    </source>
</evidence>
<reference evidence="8" key="1">
    <citation type="submission" date="2025-08" db="UniProtKB">
        <authorList>
            <consortium name="Ensembl"/>
        </authorList>
    </citation>
    <scope>IDENTIFICATION</scope>
</reference>
<dbReference type="Pfam" id="PF03942">
    <property type="entry name" value="DTW"/>
    <property type="match status" value="1"/>
</dbReference>
<accession>A0A8C4QEE1</accession>
<keyword evidence="9" id="KW-1185">Reference proteome</keyword>
<keyword evidence="4" id="KW-0819">tRNA processing</keyword>
<dbReference type="Ensembl" id="ENSEBUT00000014674.1">
    <property type="protein sequence ID" value="ENSEBUP00000014098.1"/>
    <property type="gene ID" value="ENSEBUG00000008879.1"/>
</dbReference>
<evidence type="ECO:0000256" key="3">
    <source>
        <dbReference type="ARBA" id="ARBA00022691"/>
    </source>
</evidence>